<comment type="caution">
    <text evidence="1">The sequence shown here is derived from an EMBL/GenBank/DDBJ whole genome shotgun (WGS) entry which is preliminary data.</text>
</comment>
<reference evidence="1" key="1">
    <citation type="submission" date="2021-02" db="EMBL/GenBank/DDBJ databases">
        <authorList>
            <consortium name="DOE Joint Genome Institute"/>
            <person name="Ahrendt S."/>
            <person name="Looney B.P."/>
            <person name="Miyauchi S."/>
            <person name="Morin E."/>
            <person name="Drula E."/>
            <person name="Courty P.E."/>
            <person name="Chicoki N."/>
            <person name="Fauchery L."/>
            <person name="Kohler A."/>
            <person name="Kuo A."/>
            <person name="Labutti K."/>
            <person name="Pangilinan J."/>
            <person name="Lipzen A."/>
            <person name="Riley R."/>
            <person name="Andreopoulos W."/>
            <person name="He G."/>
            <person name="Johnson J."/>
            <person name="Barry K.W."/>
            <person name="Grigoriev I.V."/>
            <person name="Nagy L."/>
            <person name="Hibbett D."/>
            <person name="Henrissat B."/>
            <person name="Matheny P.B."/>
            <person name="Labbe J."/>
            <person name="Martin F."/>
        </authorList>
    </citation>
    <scope>NUCLEOTIDE SEQUENCE</scope>
    <source>
        <strain evidence="1">FP105234-sp</strain>
    </source>
</reference>
<gene>
    <name evidence="1" type="ORF">FA95DRAFT_1572781</name>
</gene>
<organism evidence="1 2">
    <name type="scientific">Auriscalpium vulgare</name>
    <dbReference type="NCBI Taxonomy" id="40419"/>
    <lineage>
        <taxon>Eukaryota</taxon>
        <taxon>Fungi</taxon>
        <taxon>Dikarya</taxon>
        <taxon>Basidiomycota</taxon>
        <taxon>Agaricomycotina</taxon>
        <taxon>Agaricomycetes</taxon>
        <taxon>Russulales</taxon>
        <taxon>Auriscalpiaceae</taxon>
        <taxon>Auriscalpium</taxon>
    </lineage>
</organism>
<dbReference type="EMBL" id="MU275912">
    <property type="protein sequence ID" value="KAI0047070.1"/>
    <property type="molecule type" value="Genomic_DNA"/>
</dbReference>
<keyword evidence="2" id="KW-1185">Reference proteome</keyword>
<evidence type="ECO:0000313" key="2">
    <source>
        <dbReference type="Proteomes" id="UP000814033"/>
    </source>
</evidence>
<dbReference type="Proteomes" id="UP000814033">
    <property type="component" value="Unassembled WGS sequence"/>
</dbReference>
<protein>
    <submittedName>
        <fullName evidence="1">Uncharacterized protein</fullName>
    </submittedName>
</protein>
<accession>A0ACB8RTY4</accession>
<proteinExistence type="predicted"/>
<evidence type="ECO:0000313" key="1">
    <source>
        <dbReference type="EMBL" id="KAI0047070.1"/>
    </source>
</evidence>
<name>A0ACB8RTY4_9AGAM</name>
<reference evidence="1" key="2">
    <citation type="journal article" date="2022" name="New Phytol.">
        <title>Evolutionary transition to the ectomycorrhizal habit in the genomes of a hyperdiverse lineage of mushroom-forming fungi.</title>
        <authorList>
            <person name="Looney B."/>
            <person name="Miyauchi S."/>
            <person name="Morin E."/>
            <person name="Drula E."/>
            <person name="Courty P.E."/>
            <person name="Kohler A."/>
            <person name="Kuo A."/>
            <person name="LaButti K."/>
            <person name="Pangilinan J."/>
            <person name="Lipzen A."/>
            <person name="Riley R."/>
            <person name="Andreopoulos W."/>
            <person name="He G."/>
            <person name="Johnson J."/>
            <person name="Nolan M."/>
            <person name="Tritt A."/>
            <person name="Barry K.W."/>
            <person name="Grigoriev I.V."/>
            <person name="Nagy L.G."/>
            <person name="Hibbett D."/>
            <person name="Henrissat B."/>
            <person name="Matheny P.B."/>
            <person name="Labbe J."/>
            <person name="Martin F.M."/>
        </authorList>
    </citation>
    <scope>NUCLEOTIDE SEQUENCE</scope>
    <source>
        <strain evidence="1">FP105234-sp</strain>
    </source>
</reference>
<sequence length="353" mass="39501">MTLCRSIASCASTADVVERQLPRLPTELVYEILTRALGNYLSDILLAPDTIDGWDAIETLLRISQCFRCCMIKLMQFLWGGAFVEHTGVPTNHKPVISVLQQLAKLAHSTPIRLVQSPKARLLSHHMISTPRVPIVRMSKCYLLHVARVKACVAHKGLGLPAEIKETDCGDMGEFLDDYEKFPPQVRGLLFGPIEDSITEGMVLWKRIHTLRCLMETVCRLRFFIDPARFEQDDFLPHALILAKDELRIASSCTATAATILRRLRRPPALLDTQDVLPHDGVVRVQFRDLMSGLGELEKHGGARAVVCRTWRAALGRLLSERERTRWECACACAELCPDSARLEAVSQGEVVA</sequence>